<feature type="compositionally biased region" description="Polar residues" evidence="6">
    <location>
        <begin position="36"/>
        <end position="49"/>
    </location>
</feature>
<dbReference type="PANTHER" id="PTHR13218:SF8">
    <property type="entry name" value="TRANSCRIPTION INITIATION FACTOR TFIID SUBUNIT 11"/>
    <property type="match status" value="1"/>
</dbReference>
<feature type="compositionally biased region" description="Acidic residues" evidence="6">
    <location>
        <begin position="155"/>
        <end position="169"/>
    </location>
</feature>
<evidence type="ECO:0000256" key="5">
    <source>
        <dbReference type="ARBA" id="ARBA00023242"/>
    </source>
</evidence>
<comment type="similarity">
    <text evidence="2">Belongs to the TAF11 family.</text>
</comment>
<dbReference type="Proteomes" id="UP001305779">
    <property type="component" value="Unassembled WGS sequence"/>
</dbReference>
<dbReference type="Pfam" id="PF04719">
    <property type="entry name" value="TAFII28"/>
    <property type="match status" value="1"/>
</dbReference>
<reference evidence="8 9" key="1">
    <citation type="journal article" date="2023" name="G3 (Bethesda)">
        <title>A chromosome-level genome assembly of Zasmidium syzygii isolated from banana leaves.</title>
        <authorList>
            <person name="van Westerhoven A.C."/>
            <person name="Mehrabi R."/>
            <person name="Talebi R."/>
            <person name="Steentjes M.B.F."/>
            <person name="Corcolon B."/>
            <person name="Chong P.A."/>
            <person name="Kema G.H.J."/>
            <person name="Seidl M.F."/>
        </authorList>
    </citation>
    <scope>NUCLEOTIDE SEQUENCE [LARGE SCALE GENOMIC DNA]</scope>
    <source>
        <strain evidence="8 9">P124</strain>
    </source>
</reference>
<keyword evidence="3" id="KW-0805">Transcription regulation</keyword>
<feature type="compositionally biased region" description="Polar residues" evidence="6">
    <location>
        <begin position="57"/>
        <end position="67"/>
    </location>
</feature>
<dbReference type="InterPro" id="IPR009072">
    <property type="entry name" value="Histone-fold"/>
</dbReference>
<evidence type="ECO:0000259" key="7">
    <source>
        <dbReference type="Pfam" id="PF04719"/>
    </source>
</evidence>
<feature type="compositionally biased region" description="Basic residues" evidence="6">
    <location>
        <begin position="97"/>
        <end position="110"/>
    </location>
</feature>
<name>A0ABR0EJ65_ZASCE</name>
<feature type="compositionally biased region" description="Basic and acidic residues" evidence="6">
    <location>
        <begin position="325"/>
        <end position="336"/>
    </location>
</feature>
<proteinExistence type="inferred from homology"/>
<dbReference type="EMBL" id="JAXOVC010000005">
    <property type="protein sequence ID" value="KAK4501571.1"/>
    <property type="molecule type" value="Genomic_DNA"/>
</dbReference>
<feature type="compositionally biased region" description="Basic and acidic residues" evidence="6">
    <location>
        <begin position="300"/>
        <end position="309"/>
    </location>
</feature>
<feature type="domain" description="TAFII28-like protein" evidence="7">
    <location>
        <begin position="201"/>
        <end position="268"/>
    </location>
</feature>
<keyword evidence="9" id="KW-1185">Reference proteome</keyword>
<gene>
    <name evidence="8" type="ORF">PRZ48_007380</name>
</gene>
<dbReference type="PANTHER" id="PTHR13218">
    <property type="entry name" value="TRANSCRIPTION INITIATION FACTOR TFIID SUBUNIT 11-RELATED"/>
    <property type="match status" value="1"/>
</dbReference>
<organism evidence="8 9">
    <name type="scientific">Zasmidium cellare</name>
    <name type="common">Wine cellar mold</name>
    <name type="synonym">Racodium cellare</name>
    <dbReference type="NCBI Taxonomy" id="395010"/>
    <lineage>
        <taxon>Eukaryota</taxon>
        <taxon>Fungi</taxon>
        <taxon>Dikarya</taxon>
        <taxon>Ascomycota</taxon>
        <taxon>Pezizomycotina</taxon>
        <taxon>Dothideomycetes</taxon>
        <taxon>Dothideomycetidae</taxon>
        <taxon>Mycosphaerellales</taxon>
        <taxon>Mycosphaerellaceae</taxon>
        <taxon>Zasmidium</taxon>
    </lineage>
</organism>
<evidence type="ECO:0000256" key="2">
    <source>
        <dbReference type="ARBA" id="ARBA00009788"/>
    </source>
</evidence>
<evidence type="ECO:0000256" key="4">
    <source>
        <dbReference type="ARBA" id="ARBA00023163"/>
    </source>
</evidence>
<keyword evidence="4" id="KW-0804">Transcription</keyword>
<evidence type="ECO:0000256" key="6">
    <source>
        <dbReference type="SAM" id="MobiDB-lite"/>
    </source>
</evidence>
<feature type="region of interest" description="Disordered" evidence="6">
    <location>
        <begin position="1"/>
        <end position="184"/>
    </location>
</feature>
<accession>A0ABR0EJ65</accession>
<feature type="compositionally biased region" description="Low complexity" evidence="6">
    <location>
        <begin position="355"/>
        <end position="373"/>
    </location>
</feature>
<dbReference type="InterPro" id="IPR045127">
    <property type="entry name" value="TAF11-like"/>
</dbReference>
<evidence type="ECO:0000256" key="3">
    <source>
        <dbReference type="ARBA" id="ARBA00023015"/>
    </source>
</evidence>
<evidence type="ECO:0000313" key="9">
    <source>
        <dbReference type="Proteomes" id="UP001305779"/>
    </source>
</evidence>
<dbReference type="Gene3D" id="1.10.20.10">
    <property type="entry name" value="Histone, subunit A"/>
    <property type="match status" value="1"/>
</dbReference>
<feature type="compositionally biased region" description="Low complexity" evidence="6">
    <location>
        <begin position="1"/>
        <end position="12"/>
    </location>
</feature>
<feature type="compositionally biased region" description="Acidic residues" evidence="6">
    <location>
        <begin position="288"/>
        <end position="299"/>
    </location>
</feature>
<feature type="region of interest" description="Disordered" evidence="6">
    <location>
        <begin position="280"/>
        <end position="399"/>
    </location>
</feature>
<evidence type="ECO:0000256" key="1">
    <source>
        <dbReference type="ARBA" id="ARBA00004123"/>
    </source>
</evidence>
<dbReference type="InterPro" id="IPR006809">
    <property type="entry name" value="TAFII28_dom"/>
</dbReference>
<dbReference type="CDD" id="cd08048">
    <property type="entry name" value="HFD_TAF11"/>
    <property type="match status" value="1"/>
</dbReference>
<protein>
    <recommendedName>
        <fullName evidence="7">TAFII28-like protein domain-containing protein</fullName>
    </recommendedName>
</protein>
<comment type="subcellular location">
    <subcellularLocation>
        <location evidence="1">Nucleus</location>
    </subcellularLocation>
</comment>
<sequence>MASPPAGSPPSSNLALPRQRPPLGLVLPSKSRKPSLASTPSAHPLRQTSFPPPDSFEAQSAISQQYSPGEDGSLDDFSDAEIRSAISGPVADENSLPKKRKRGEKRPRGRPAKEKGALGGLRTGSVSLANGEDGRGSRRGGSKGAPSVVTGDGAEAGEEEEEDEDDEDAAAGGDKEGFNQLDLEQDNRHRYLFREAVGPAHQNRYDSFNKVKLRTADVRRLVNATLSQSVPQNVVTVVGAYTKMFAGMLIESAREVQSEWMAVSEKRPDGEENRAYKRLKMMQPQHYEDEDDDDEEEDEEKRKSEEKSPKVNGESSDKTPNGEFKTPEKDRSKSDGLPDGDYEPDEHNNVPGDTQPNSSPSQKPSSSSSAKPNGRPEESQTNGESKNEDEDFEGAEHIQPGAWGLSSYLDECDRGPLLPDHLREALRRYKKSRGGGSVGFTGISLERPEVAAPRMGGKRLFK</sequence>
<evidence type="ECO:0000313" key="8">
    <source>
        <dbReference type="EMBL" id="KAK4501571.1"/>
    </source>
</evidence>
<dbReference type="SUPFAM" id="SSF47113">
    <property type="entry name" value="Histone-fold"/>
    <property type="match status" value="1"/>
</dbReference>
<comment type="caution">
    <text evidence="8">The sequence shown here is derived from an EMBL/GenBank/DDBJ whole genome shotgun (WGS) entry which is preliminary data.</text>
</comment>
<keyword evidence="5" id="KW-0539">Nucleus</keyword>